<dbReference type="PANTHER" id="PTHR13348">
    <property type="entry name" value="RIBONUCLEASE P SUBUNIT P29"/>
    <property type="match status" value="1"/>
</dbReference>
<dbReference type="GO" id="GO:0030677">
    <property type="term" value="C:ribonuclease P complex"/>
    <property type="evidence" value="ECO:0007669"/>
    <property type="project" value="InterPro"/>
</dbReference>
<accession>A0A4Y7QCY9</accession>
<dbReference type="STRING" id="50990.A0A4Y7QCY9"/>
<sequence>MDAYKDLPLIKNERCKLSSESPFTPTFVQSHLAQSSNLNPQVIYASRIKDKHIPLENPPRESRETKARNEKRLRRKAEKERARLGIVGRREAAMKGLWKLDPCQAKYHLFLPLHNLWLGYMSELLGLAQVPSVAPSHIMPNSAGMHAKLIKADFHGCIMSVKQSKNPSLVGLTGIVVHETENAFKVVTADDKVKLLPKQNSIFTFCVPLYAAPQSGPEARLDNIAVPSAPGSEVPERSTSSTPIPQMQFELYGNQFRFRSADRAGRKFKHKETIEL</sequence>
<dbReference type="AlphaFoldDB" id="A0A4Y7QCY9"/>
<evidence type="ECO:0000256" key="2">
    <source>
        <dbReference type="ARBA" id="ARBA00006181"/>
    </source>
</evidence>
<evidence type="ECO:0000256" key="6">
    <source>
        <dbReference type="ARBA" id="ARBA00022759"/>
    </source>
</evidence>
<evidence type="ECO:0000313" key="11">
    <source>
        <dbReference type="Proteomes" id="UP000294933"/>
    </source>
</evidence>
<dbReference type="GO" id="GO:0005634">
    <property type="term" value="C:nucleus"/>
    <property type="evidence" value="ECO:0007669"/>
    <property type="project" value="UniProtKB-SubCell"/>
</dbReference>
<gene>
    <name evidence="10" type="ORF">BD410DRAFT_784569</name>
</gene>
<evidence type="ECO:0000256" key="4">
    <source>
        <dbReference type="ARBA" id="ARBA00022694"/>
    </source>
</evidence>
<dbReference type="EMBL" id="ML170163">
    <property type="protein sequence ID" value="TDL25557.1"/>
    <property type="molecule type" value="Genomic_DNA"/>
</dbReference>
<protein>
    <recommendedName>
        <fullName evidence="8">Ribonuclease P protein subunit</fullName>
    </recommendedName>
</protein>
<dbReference type="HAMAP" id="MF_00754">
    <property type="entry name" value="RNase_P_1"/>
    <property type="match status" value="1"/>
</dbReference>
<reference evidence="10 11" key="1">
    <citation type="submission" date="2018-06" db="EMBL/GenBank/DDBJ databases">
        <title>A transcriptomic atlas of mushroom development highlights an independent origin of complex multicellularity.</title>
        <authorList>
            <consortium name="DOE Joint Genome Institute"/>
            <person name="Krizsan K."/>
            <person name="Almasi E."/>
            <person name="Merenyi Z."/>
            <person name="Sahu N."/>
            <person name="Viragh M."/>
            <person name="Koszo T."/>
            <person name="Mondo S."/>
            <person name="Kiss B."/>
            <person name="Balint B."/>
            <person name="Kues U."/>
            <person name="Barry K."/>
            <person name="Hegedus J.C."/>
            <person name="Henrissat B."/>
            <person name="Johnson J."/>
            <person name="Lipzen A."/>
            <person name="Ohm R."/>
            <person name="Nagy I."/>
            <person name="Pangilinan J."/>
            <person name="Yan J."/>
            <person name="Xiong Y."/>
            <person name="Grigoriev I.V."/>
            <person name="Hibbett D.S."/>
            <person name="Nagy L.G."/>
        </authorList>
    </citation>
    <scope>NUCLEOTIDE SEQUENCE [LARGE SCALE GENOMIC DNA]</scope>
    <source>
        <strain evidence="10 11">SZMC22713</strain>
    </source>
</reference>
<keyword evidence="6" id="KW-0255">Endonuclease</keyword>
<dbReference type="PANTHER" id="PTHR13348:SF0">
    <property type="entry name" value="RIBONUCLEASE P PROTEIN SUBUNIT P29"/>
    <property type="match status" value="1"/>
</dbReference>
<dbReference type="GO" id="GO:0001682">
    <property type="term" value="P:tRNA 5'-leader removal"/>
    <property type="evidence" value="ECO:0007669"/>
    <property type="project" value="InterPro"/>
</dbReference>
<dbReference type="Gene3D" id="2.30.30.210">
    <property type="entry name" value="Ribonuclease P/MRP, subunit p29"/>
    <property type="match status" value="1"/>
</dbReference>
<dbReference type="Pfam" id="PF01868">
    <property type="entry name" value="RNase_P-MRP_p29"/>
    <property type="match status" value="1"/>
</dbReference>
<keyword evidence="4 8" id="KW-0819">tRNA processing</keyword>
<evidence type="ECO:0000256" key="8">
    <source>
        <dbReference type="PIRNR" id="PIRNR027081"/>
    </source>
</evidence>
<evidence type="ECO:0000256" key="9">
    <source>
        <dbReference type="SAM" id="MobiDB-lite"/>
    </source>
</evidence>
<dbReference type="SUPFAM" id="SSF101744">
    <property type="entry name" value="Rof/RNase P subunit-like"/>
    <property type="match status" value="1"/>
</dbReference>
<dbReference type="GO" id="GO:0033204">
    <property type="term" value="F:ribonuclease P RNA binding"/>
    <property type="evidence" value="ECO:0007669"/>
    <property type="project" value="InterPro"/>
</dbReference>
<evidence type="ECO:0000313" key="10">
    <source>
        <dbReference type="EMBL" id="TDL25557.1"/>
    </source>
</evidence>
<keyword evidence="11" id="KW-1185">Reference proteome</keyword>
<dbReference type="InterPro" id="IPR016848">
    <property type="entry name" value="RNase_P/MRP_Rpp29-subunit"/>
</dbReference>
<dbReference type="GO" id="GO:0004519">
    <property type="term" value="F:endonuclease activity"/>
    <property type="evidence" value="ECO:0007669"/>
    <property type="project" value="UniProtKB-KW"/>
</dbReference>
<feature type="compositionally biased region" description="Basic and acidic residues" evidence="9">
    <location>
        <begin position="53"/>
        <end position="70"/>
    </location>
</feature>
<comment type="subcellular location">
    <subcellularLocation>
        <location evidence="1">Nucleus</location>
    </subcellularLocation>
</comment>
<keyword evidence="7" id="KW-0378">Hydrolase</keyword>
<dbReference type="InterPro" id="IPR002730">
    <property type="entry name" value="Rpp29/RNP1"/>
</dbReference>
<feature type="region of interest" description="Disordered" evidence="9">
    <location>
        <begin position="53"/>
        <end position="78"/>
    </location>
</feature>
<keyword evidence="5" id="KW-0540">Nuclease</keyword>
<dbReference type="SMART" id="SM00538">
    <property type="entry name" value="POP4"/>
    <property type="match status" value="1"/>
</dbReference>
<dbReference type="PIRSF" id="PIRSF027081">
    <property type="entry name" value="RNase_P/MRP_p29_subunit"/>
    <property type="match status" value="1"/>
</dbReference>
<proteinExistence type="inferred from homology"/>
<dbReference type="Proteomes" id="UP000294933">
    <property type="component" value="Unassembled WGS sequence"/>
</dbReference>
<dbReference type="InterPro" id="IPR023534">
    <property type="entry name" value="Rof/RNase_P-like"/>
</dbReference>
<dbReference type="InterPro" id="IPR023538">
    <property type="entry name" value="RNP1"/>
</dbReference>
<dbReference type="VEuPathDB" id="FungiDB:BD410DRAFT_784569"/>
<evidence type="ECO:0000256" key="5">
    <source>
        <dbReference type="ARBA" id="ARBA00022722"/>
    </source>
</evidence>
<comment type="similarity">
    <text evidence="2">Belongs to the eukaryotic/archaeal RNase P protein component 1 family.</text>
</comment>
<keyword evidence="8" id="KW-0539">Nucleus</keyword>
<dbReference type="InterPro" id="IPR036980">
    <property type="entry name" value="RNase_P/MRP_Rpp29_sf"/>
</dbReference>
<name>A0A4Y7QCY9_9AGAM</name>
<organism evidence="10 11">
    <name type="scientific">Rickenella mellea</name>
    <dbReference type="NCBI Taxonomy" id="50990"/>
    <lineage>
        <taxon>Eukaryota</taxon>
        <taxon>Fungi</taxon>
        <taxon>Dikarya</taxon>
        <taxon>Basidiomycota</taxon>
        <taxon>Agaricomycotina</taxon>
        <taxon>Agaricomycetes</taxon>
        <taxon>Hymenochaetales</taxon>
        <taxon>Rickenellaceae</taxon>
        <taxon>Rickenella</taxon>
    </lineage>
</organism>
<dbReference type="GO" id="GO:0006364">
    <property type="term" value="P:rRNA processing"/>
    <property type="evidence" value="ECO:0007669"/>
    <property type="project" value="TreeGrafter"/>
</dbReference>
<dbReference type="OrthoDB" id="124041at2759"/>
<evidence type="ECO:0000256" key="1">
    <source>
        <dbReference type="ARBA" id="ARBA00004123"/>
    </source>
</evidence>
<dbReference type="GO" id="GO:0016787">
    <property type="term" value="F:hydrolase activity"/>
    <property type="evidence" value="ECO:0007669"/>
    <property type="project" value="UniProtKB-KW"/>
</dbReference>
<evidence type="ECO:0000256" key="3">
    <source>
        <dbReference type="ARBA" id="ARBA00022490"/>
    </source>
</evidence>
<keyword evidence="3" id="KW-0963">Cytoplasm</keyword>
<evidence type="ECO:0000256" key="7">
    <source>
        <dbReference type="ARBA" id="ARBA00022801"/>
    </source>
</evidence>
<dbReference type="GO" id="GO:0000172">
    <property type="term" value="C:ribonuclease MRP complex"/>
    <property type="evidence" value="ECO:0007669"/>
    <property type="project" value="InterPro"/>
</dbReference>